<name>A0ABV8H8T2_9FLAO</name>
<dbReference type="RefSeq" id="WP_290234721.1">
    <property type="nucleotide sequence ID" value="NZ_JAUFPZ010000002.1"/>
</dbReference>
<dbReference type="Proteomes" id="UP001595793">
    <property type="component" value="Unassembled WGS sequence"/>
</dbReference>
<evidence type="ECO:0000313" key="1">
    <source>
        <dbReference type="EMBL" id="MFC4027205.1"/>
    </source>
</evidence>
<dbReference type="EMBL" id="JBHSAS010000006">
    <property type="protein sequence ID" value="MFC4027205.1"/>
    <property type="molecule type" value="Genomic_DNA"/>
</dbReference>
<gene>
    <name evidence="1" type="ORF">ACFOS1_07300</name>
</gene>
<sequence length="100" mass="11929">MKTDYTKEIKNLIQDNYTPVDSQFSGGDYLERKTLSNIYKLVTNVLPERWIYESDIQEILLELGFKTFLHTYPEVEKDGEVIREEYSDLFYFMERKTAAI</sequence>
<reference evidence="2" key="1">
    <citation type="journal article" date="2019" name="Int. J. Syst. Evol. Microbiol.">
        <title>The Global Catalogue of Microorganisms (GCM) 10K type strain sequencing project: providing services to taxonomists for standard genome sequencing and annotation.</title>
        <authorList>
            <consortium name="The Broad Institute Genomics Platform"/>
            <consortium name="The Broad Institute Genome Sequencing Center for Infectious Disease"/>
            <person name="Wu L."/>
            <person name="Ma J."/>
        </authorList>
    </citation>
    <scope>NUCLEOTIDE SEQUENCE [LARGE SCALE GENOMIC DNA]</scope>
    <source>
        <strain evidence="2">CECT 9128</strain>
    </source>
</reference>
<comment type="caution">
    <text evidence="1">The sequence shown here is derived from an EMBL/GenBank/DDBJ whole genome shotgun (WGS) entry which is preliminary data.</text>
</comment>
<evidence type="ECO:0000313" key="2">
    <source>
        <dbReference type="Proteomes" id="UP001595793"/>
    </source>
</evidence>
<proteinExistence type="predicted"/>
<organism evidence="1 2">
    <name type="scientific">Zunongwangia endophytica</name>
    <dbReference type="NCBI Taxonomy" id="1808945"/>
    <lineage>
        <taxon>Bacteria</taxon>
        <taxon>Pseudomonadati</taxon>
        <taxon>Bacteroidota</taxon>
        <taxon>Flavobacteriia</taxon>
        <taxon>Flavobacteriales</taxon>
        <taxon>Flavobacteriaceae</taxon>
        <taxon>Zunongwangia</taxon>
    </lineage>
</organism>
<accession>A0ABV8H8T2</accession>
<keyword evidence="2" id="KW-1185">Reference proteome</keyword>
<protein>
    <submittedName>
        <fullName evidence="1">Uncharacterized protein</fullName>
    </submittedName>
</protein>